<evidence type="ECO:0000256" key="7">
    <source>
        <dbReference type="SAM" id="MobiDB-lite"/>
    </source>
</evidence>
<dbReference type="RefSeq" id="WP_069960884.1">
    <property type="nucleotide sequence ID" value="NZ_CP016094.1"/>
</dbReference>
<dbReference type="AlphaFoldDB" id="A0A1D8ARP1"/>
<sequence>MNVTPKDLLDAGVHLGHQTKRWNPRSKPYIFDHRQGISIIDLEKTHAALEKACVFVENLVAHGDDILLVGTKRQAQEMIREAAAATGMPYVTTRWMGGTLTNFETIKKSLAKYKKYQAMDASGELGKFSSKEESAIRREMARMTRNFDGIIGLTALPRAMFVIDTNYEEIAVAEAKRVGIPSIGLVDTNSDPTQLTHPIPGNDDAAKSVRIIIETIVAAIQAGLAHRETRRATPAETAAASATGEVDLDKVVIPAGLKDVVEEKPVAKKRPARTSGANKAAVTTDEV</sequence>
<dbReference type="SUPFAM" id="SSF52313">
    <property type="entry name" value="Ribosomal protein S2"/>
    <property type="match status" value="1"/>
</dbReference>
<dbReference type="CDD" id="cd01425">
    <property type="entry name" value="RPS2"/>
    <property type="match status" value="1"/>
</dbReference>
<comment type="similarity">
    <text evidence="1 5 6">Belongs to the universal ribosomal protein uS2 family.</text>
</comment>
<dbReference type="EMBL" id="CP016094">
    <property type="protein sequence ID" value="AOS43546.1"/>
    <property type="molecule type" value="Genomic_DNA"/>
</dbReference>
<dbReference type="KEGG" id="obg:Verru16b_00592"/>
<accession>A0A1D8ARP1</accession>
<dbReference type="GO" id="GO:0006412">
    <property type="term" value="P:translation"/>
    <property type="evidence" value="ECO:0007669"/>
    <property type="project" value="UniProtKB-UniRule"/>
</dbReference>
<evidence type="ECO:0000256" key="2">
    <source>
        <dbReference type="ARBA" id="ARBA00022980"/>
    </source>
</evidence>
<dbReference type="Pfam" id="PF00318">
    <property type="entry name" value="Ribosomal_S2"/>
    <property type="match status" value="1"/>
</dbReference>
<dbReference type="Proteomes" id="UP000095228">
    <property type="component" value="Chromosome"/>
</dbReference>
<evidence type="ECO:0000256" key="4">
    <source>
        <dbReference type="ARBA" id="ARBA00035256"/>
    </source>
</evidence>
<dbReference type="PANTHER" id="PTHR12534">
    <property type="entry name" value="30S RIBOSOMAL PROTEIN S2 PROKARYOTIC AND ORGANELLAR"/>
    <property type="match status" value="1"/>
</dbReference>
<keyword evidence="2 5" id="KW-0689">Ribosomal protein</keyword>
<dbReference type="GO" id="GO:0003735">
    <property type="term" value="F:structural constituent of ribosome"/>
    <property type="evidence" value="ECO:0007669"/>
    <property type="project" value="InterPro"/>
</dbReference>
<evidence type="ECO:0000256" key="6">
    <source>
        <dbReference type="RuleBase" id="RU003631"/>
    </source>
</evidence>
<dbReference type="PATRIC" id="fig|1838286.3.peg.600"/>
<dbReference type="InterPro" id="IPR005706">
    <property type="entry name" value="Ribosomal_uS2_bac/mit/plastid"/>
</dbReference>
<evidence type="ECO:0000313" key="9">
    <source>
        <dbReference type="Proteomes" id="UP000095228"/>
    </source>
</evidence>
<dbReference type="GO" id="GO:0022627">
    <property type="term" value="C:cytosolic small ribosomal subunit"/>
    <property type="evidence" value="ECO:0007669"/>
    <property type="project" value="TreeGrafter"/>
</dbReference>
<dbReference type="PROSITE" id="PS00963">
    <property type="entry name" value="RIBOSOMAL_S2_2"/>
    <property type="match status" value="1"/>
</dbReference>
<keyword evidence="9" id="KW-1185">Reference proteome</keyword>
<dbReference type="Gene3D" id="3.40.50.10490">
    <property type="entry name" value="Glucose-6-phosphate isomerase like protein, domain 1"/>
    <property type="match status" value="1"/>
</dbReference>
<dbReference type="PRINTS" id="PR00395">
    <property type="entry name" value="RIBOSOMALS2"/>
</dbReference>
<keyword evidence="3 5" id="KW-0687">Ribonucleoprotein</keyword>
<name>A0A1D8ARP1_9BACT</name>
<feature type="region of interest" description="Disordered" evidence="7">
    <location>
        <begin position="265"/>
        <end position="287"/>
    </location>
</feature>
<dbReference type="PANTHER" id="PTHR12534:SF0">
    <property type="entry name" value="SMALL RIBOSOMAL SUBUNIT PROTEIN US2M"/>
    <property type="match status" value="1"/>
</dbReference>
<reference evidence="8 9" key="1">
    <citation type="submission" date="2016-06" db="EMBL/GenBank/DDBJ databases">
        <title>Three novel species with peptidoglycan cell walls form the new genus Lacunisphaera gen. nov. in the family Opitutaceae of the verrucomicrobial subdivision 4.</title>
        <authorList>
            <person name="Rast P."/>
            <person name="Gloeckner I."/>
            <person name="Jogler M."/>
            <person name="Boedeker C."/>
            <person name="Jeske O."/>
            <person name="Wiegand S."/>
            <person name="Reinhardt R."/>
            <person name="Schumann P."/>
            <person name="Rohde M."/>
            <person name="Spring S."/>
            <person name="Gloeckner F.O."/>
            <person name="Jogler C."/>
        </authorList>
    </citation>
    <scope>NUCLEOTIDE SEQUENCE [LARGE SCALE GENOMIC DNA]</scope>
    <source>
        <strain evidence="8 9">IG16b</strain>
    </source>
</reference>
<dbReference type="NCBIfam" id="TIGR01011">
    <property type="entry name" value="rpsB_bact"/>
    <property type="match status" value="1"/>
</dbReference>
<evidence type="ECO:0000256" key="5">
    <source>
        <dbReference type="HAMAP-Rule" id="MF_00291"/>
    </source>
</evidence>
<evidence type="ECO:0000313" key="8">
    <source>
        <dbReference type="EMBL" id="AOS43546.1"/>
    </source>
</evidence>
<dbReference type="InterPro" id="IPR001865">
    <property type="entry name" value="Ribosomal_uS2"/>
</dbReference>
<proteinExistence type="inferred from homology"/>
<organism evidence="8 9">
    <name type="scientific">Lacunisphaera limnophila</name>
    <dbReference type="NCBI Taxonomy" id="1838286"/>
    <lineage>
        <taxon>Bacteria</taxon>
        <taxon>Pseudomonadati</taxon>
        <taxon>Verrucomicrobiota</taxon>
        <taxon>Opitutia</taxon>
        <taxon>Opitutales</taxon>
        <taxon>Opitutaceae</taxon>
        <taxon>Lacunisphaera</taxon>
    </lineage>
</organism>
<evidence type="ECO:0000256" key="3">
    <source>
        <dbReference type="ARBA" id="ARBA00023274"/>
    </source>
</evidence>
<dbReference type="InterPro" id="IPR018130">
    <property type="entry name" value="Ribosomal_uS2_CS"/>
</dbReference>
<dbReference type="InterPro" id="IPR023591">
    <property type="entry name" value="Ribosomal_uS2_flav_dom_sf"/>
</dbReference>
<evidence type="ECO:0000256" key="1">
    <source>
        <dbReference type="ARBA" id="ARBA00006242"/>
    </source>
</evidence>
<dbReference type="HAMAP" id="MF_00291_B">
    <property type="entry name" value="Ribosomal_uS2_B"/>
    <property type="match status" value="1"/>
</dbReference>
<dbReference type="Gene3D" id="1.10.287.610">
    <property type="entry name" value="Helix hairpin bin"/>
    <property type="match status" value="1"/>
</dbReference>
<protein>
    <recommendedName>
        <fullName evidence="4 5">Small ribosomal subunit protein uS2</fullName>
    </recommendedName>
</protein>
<dbReference type="STRING" id="1838286.Verru16b_00592"/>
<dbReference type="OrthoDB" id="9808036at2"/>
<gene>
    <name evidence="5 8" type="primary">rpsB</name>
    <name evidence="8" type="ORF">Verru16b_00592</name>
</gene>